<dbReference type="Proteomes" id="UP000054558">
    <property type="component" value="Unassembled WGS sequence"/>
</dbReference>
<evidence type="ECO:0000256" key="1">
    <source>
        <dbReference type="SAM" id="Phobius"/>
    </source>
</evidence>
<dbReference type="PANTHER" id="PTHR43550">
    <property type="entry name" value="3-KETODIHYDROSPHINGOSINE REDUCTASE"/>
    <property type="match status" value="1"/>
</dbReference>
<protein>
    <submittedName>
        <fullName evidence="2">Ketosphinganine Reductase</fullName>
    </submittedName>
</protein>
<accession>A0A1Y1HQX6</accession>
<dbReference type="OMA" id="YAGAHPN"/>
<dbReference type="SUPFAM" id="SSF51735">
    <property type="entry name" value="NAD(P)-binding Rossmann-fold domains"/>
    <property type="match status" value="1"/>
</dbReference>
<feature type="transmembrane region" description="Helical" evidence="1">
    <location>
        <begin position="314"/>
        <end position="333"/>
    </location>
</feature>
<gene>
    <name evidence="2" type="ORF">KFL_000290410</name>
</gene>
<dbReference type="InterPro" id="IPR036291">
    <property type="entry name" value="NAD(P)-bd_dom_sf"/>
</dbReference>
<proteinExistence type="predicted"/>
<dbReference type="AlphaFoldDB" id="A0A1Y1HQX6"/>
<feature type="transmembrane region" description="Helical" evidence="1">
    <location>
        <begin position="12"/>
        <end position="32"/>
    </location>
</feature>
<dbReference type="STRING" id="105231.A0A1Y1HQX6"/>
<name>A0A1Y1HQX6_KLENI</name>
<feature type="transmembrane region" description="Helical" evidence="1">
    <location>
        <begin position="44"/>
        <end position="61"/>
    </location>
</feature>
<dbReference type="PANTHER" id="PTHR43550:SF3">
    <property type="entry name" value="3-KETODIHYDROSPHINGOSINE REDUCTASE"/>
    <property type="match status" value="1"/>
</dbReference>
<dbReference type="GO" id="GO:0006666">
    <property type="term" value="P:3-keto-sphinganine metabolic process"/>
    <property type="evidence" value="ECO:0000318"/>
    <property type="project" value="GO_Central"/>
</dbReference>
<keyword evidence="3" id="KW-1185">Reference proteome</keyword>
<reference evidence="2 3" key="1">
    <citation type="journal article" date="2014" name="Nat. Commun.">
        <title>Klebsormidium flaccidum genome reveals primary factors for plant terrestrial adaptation.</title>
        <authorList>
            <person name="Hori K."/>
            <person name="Maruyama F."/>
            <person name="Fujisawa T."/>
            <person name="Togashi T."/>
            <person name="Yamamoto N."/>
            <person name="Seo M."/>
            <person name="Sato S."/>
            <person name="Yamada T."/>
            <person name="Mori H."/>
            <person name="Tajima N."/>
            <person name="Moriyama T."/>
            <person name="Ikeuchi M."/>
            <person name="Watanabe M."/>
            <person name="Wada H."/>
            <person name="Kobayashi K."/>
            <person name="Saito M."/>
            <person name="Masuda T."/>
            <person name="Sasaki-Sekimoto Y."/>
            <person name="Mashiguchi K."/>
            <person name="Awai K."/>
            <person name="Shimojima M."/>
            <person name="Masuda S."/>
            <person name="Iwai M."/>
            <person name="Nobusawa T."/>
            <person name="Narise T."/>
            <person name="Kondo S."/>
            <person name="Saito H."/>
            <person name="Sato R."/>
            <person name="Murakawa M."/>
            <person name="Ihara Y."/>
            <person name="Oshima-Yamada Y."/>
            <person name="Ohtaka K."/>
            <person name="Satoh M."/>
            <person name="Sonobe K."/>
            <person name="Ishii M."/>
            <person name="Ohtani R."/>
            <person name="Kanamori-Sato M."/>
            <person name="Honoki R."/>
            <person name="Miyazaki D."/>
            <person name="Mochizuki H."/>
            <person name="Umetsu J."/>
            <person name="Higashi K."/>
            <person name="Shibata D."/>
            <person name="Kamiya Y."/>
            <person name="Sato N."/>
            <person name="Nakamura Y."/>
            <person name="Tabata S."/>
            <person name="Ida S."/>
            <person name="Kurokawa K."/>
            <person name="Ohta H."/>
        </authorList>
    </citation>
    <scope>NUCLEOTIDE SEQUENCE [LARGE SCALE GENOMIC DNA]</scope>
    <source>
        <strain evidence="2 3">NIES-2285</strain>
    </source>
</reference>
<dbReference type="InterPro" id="IPR002347">
    <property type="entry name" value="SDR_fam"/>
</dbReference>
<sequence length="376" mass="40029">MCSPLSDWIDGNVVASILSSCLFFLCVFAGKVGLQSLQIILPPWLAYVAVVLCVLNVISWLQSPPAIRLRGKHILIAGGSTDVGRALGCLAVKEGGRISLLGSDEALLEESAELVEAAIPLQKCLQELCKPVVTAKARLDDALEVAEAIASTTKVLGPVDILVCASANETSSPCKEVETTPLDDFERVMRANWLATIAAIQGALEHMKDRFGEAPTRIAIISSLASQGGQYGHGAFASSQFALRGLAEVLQQELAAYNIRVTFVCPPTKQVMMDGKGYQSSVVGSTQAVAQSAGNESPDSIAAATLRAVKQGRFLVNFGVTGWIVGTLTSGMAPQPFLFQGALEVLFAGVCRSFMLLAHASFFRRVSKPEWKFKTP</sequence>
<evidence type="ECO:0000313" key="2">
    <source>
        <dbReference type="EMBL" id="GAQ79391.1"/>
    </source>
</evidence>
<keyword evidence="1" id="KW-1133">Transmembrane helix</keyword>
<dbReference type="Gene3D" id="3.40.50.720">
    <property type="entry name" value="NAD(P)-binding Rossmann-like Domain"/>
    <property type="match status" value="1"/>
</dbReference>
<dbReference type="OrthoDB" id="37659at2759"/>
<dbReference type="Pfam" id="PF00106">
    <property type="entry name" value="adh_short"/>
    <property type="match status" value="1"/>
</dbReference>
<dbReference type="GO" id="GO:0005789">
    <property type="term" value="C:endoplasmic reticulum membrane"/>
    <property type="evidence" value="ECO:0000318"/>
    <property type="project" value="GO_Central"/>
</dbReference>
<dbReference type="GO" id="GO:0047560">
    <property type="term" value="F:3-dehydrosphinganine reductase activity"/>
    <property type="evidence" value="ECO:0000318"/>
    <property type="project" value="GO_Central"/>
</dbReference>
<keyword evidence="1" id="KW-0812">Transmembrane</keyword>
<feature type="transmembrane region" description="Helical" evidence="1">
    <location>
        <begin position="345"/>
        <end position="363"/>
    </location>
</feature>
<dbReference type="GO" id="GO:0030148">
    <property type="term" value="P:sphingolipid biosynthetic process"/>
    <property type="evidence" value="ECO:0000318"/>
    <property type="project" value="GO_Central"/>
</dbReference>
<evidence type="ECO:0000313" key="3">
    <source>
        <dbReference type="Proteomes" id="UP000054558"/>
    </source>
</evidence>
<organism evidence="2 3">
    <name type="scientific">Klebsormidium nitens</name>
    <name type="common">Green alga</name>
    <name type="synonym">Ulothrix nitens</name>
    <dbReference type="NCBI Taxonomy" id="105231"/>
    <lineage>
        <taxon>Eukaryota</taxon>
        <taxon>Viridiplantae</taxon>
        <taxon>Streptophyta</taxon>
        <taxon>Klebsormidiophyceae</taxon>
        <taxon>Klebsormidiales</taxon>
        <taxon>Klebsormidiaceae</taxon>
        <taxon>Klebsormidium</taxon>
    </lineage>
</organism>
<dbReference type="EMBL" id="DF236978">
    <property type="protein sequence ID" value="GAQ79391.1"/>
    <property type="molecule type" value="Genomic_DNA"/>
</dbReference>
<keyword evidence="1" id="KW-0472">Membrane</keyword>